<reference evidence="2 3" key="1">
    <citation type="submission" date="2021-06" db="EMBL/GenBank/DDBJ databases">
        <title>Caerostris extrusa draft genome.</title>
        <authorList>
            <person name="Kono N."/>
            <person name="Arakawa K."/>
        </authorList>
    </citation>
    <scope>NUCLEOTIDE SEQUENCE [LARGE SCALE GENOMIC DNA]</scope>
</reference>
<dbReference type="Proteomes" id="UP001054945">
    <property type="component" value="Unassembled WGS sequence"/>
</dbReference>
<gene>
    <name evidence="2" type="ORF">CEXT_219501</name>
</gene>
<dbReference type="EMBL" id="BPLR01010031">
    <property type="protein sequence ID" value="GIY36324.1"/>
    <property type="molecule type" value="Genomic_DNA"/>
</dbReference>
<comment type="caution">
    <text evidence="2">The sequence shown here is derived from an EMBL/GenBank/DDBJ whole genome shotgun (WGS) entry which is preliminary data.</text>
</comment>
<evidence type="ECO:0000313" key="2">
    <source>
        <dbReference type="EMBL" id="GIY36324.1"/>
    </source>
</evidence>
<accession>A0AAV4STJ0</accession>
<protein>
    <submittedName>
        <fullName evidence="2">Uncharacterized protein</fullName>
    </submittedName>
</protein>
<sequence>MRYDFCKPSANILALVLIHRGRSFPYVLCFYKSALGYHCPRSAKLPFCGTGSIFMTYTNSFSSVSVSIQWYAILSAFWSGIASIRLILQSPPKQLLYNNRRGDLEKRIQSSP</sequence>
<feature type="transmembrane region" description="Helical" evidence="1">
    <location>
        <begin position="68"/>
        <end position="88"/>
    </location>
</feature>
<proteinExistence type="predicted"/>
<keyword evidence="1" id="KW-0812">Transmembrane</keyword>
<keyword evidence="1" id="KW-1133">Transmembrane helix</keyword>
<dbReference type="AlphaFoldDB" id="A0AAV4STJ0"/>
<keyword evidence="3" id="KW-1185">Reference proteome</keyword>
<name>A0AAV4STJ0_CAEEX</name>
<organism evidence="2 3">
    <name type="scientific">Caerostris extrusa</name>
    <name type="common">Bark spider</name>
    <name type="synonym">Caerostris bankana</name>
    <dbReference type="NCBI Taxonomy" id="172846"/>
    <lineage>
        <taxon>Eukaryota</taxon>
        <taxon>Metazoa</taxon>
        <taxon>Ecdysozoa</taxon>
        <taxon>Arthropoda</taxon>
        <taxon>Chelicerata</taxon>
        <taxon>Arachnida</taxon>
        <taxon>Araneae</taxon>
        <taxon>Araneomorphae</taxon>
        <taxon>Entelegynae</taxon>
        <taxon>Araneoidea</taxon>
        <taxon>Araneidae</taxon>
        <taxon>Caerostris</taxon>
    </lineage>
</organism>
<evidence type="ECO:0000313" key="3">
    <source>
        <dbReference type="Proteomes" id="UP001054945"/>
    </source>
</evidence>
<keyword evidence="1" id="KW-0472">Membrane</keyword>
<evidence type="ECO:0000256" key="1">
    <source>
        <dbReference type="SAM" id="Phobius"/>
    </source>
</evidence>